<comment type="caution">
    <text evidence="1">The sequence shown here is derived from an EMBL/GenBank/DDBJ whole genome shotgun (WGS) entry which is preliminary data.</text>
</comment>
<dbReference type="Proteomes" id="UP001266305">
    <property type="component" value="Unassembled WGS sequence"/>
</dbReference>
<evidence type="ECO:0000313" key="2">
    <source>
        <dbReference type="Proteomes" id="UP001266305"/>
    </source>
</evidence>
<protein>
    <submittedName>
        <fullName evidence="1">Uncharacterized protein</fullName>
    </submittedName>
</protein>
<reference evidence="1 2" key="1">
    <citation type="submission" date="2023-05" db="EMBL/GenBank/DDBJ databases">
        <title>B98-5 Cell Line De Novo Hybrid Assembly: An Optical Mapping Approach.</title>
        <authorList>
            <person name="Kananen K."/>
            <person name="Auerbach J.A."/>
            <person name="Kautto E."/>
            <person name="Blachly J.S."/>
        </authorList>
    </citation>
    <scope>NUCLEOTIDE SEQUENCE [LARGE SCALE GENOMIC DNA]</scope>
    <source>
        <strain evidence="1">B95-8</strain>
        <tissue evidence="1">Cell line</tissue>
    </source>
</reference>
<dbReference type="EMBL" id="JASSZA010000018">
    <property type="protein sequence ID" value="KAK2089528.1"/>
    <property type="molecule type" value="Genomic_DNA"/>
</dbReference>
<organism evidence="1 2">
    <name type="scientific">Saguinus oedipus</name>
    <name type="common">Cotton-top tamarin</name>
    <name type="synonym">Oedipomidas oedipus</name>
    <dbReference type="NCBI Taxonomy" id="9490"/>
    <lineage>
        <taxon>Eukaryota</taxon>
        <taxon>Metazoa</taxon>
        <taxon>Chordata</taxon>
        <taxon>Craniata</taxon>
        <taxon>Vertebrata</taxon>
        <taxon>Euteleostomi</taxon>
        <taxon>Mammalia</taxon>
        <taxon>Eutheria</taxon>
        <taxon>Euarchontoglires</taxon>
        <taxon>Primates</taxon>
        <taxon>Haplorrhini</taxon>
        <taxon>Platyrrhini</taxon>
        <taxon>Cebidae</taxon>
        <taxon>Callitrichinae</taxon>
        <taxon>Saguinus</taxon>
    </lineage>
</organism>
<proteinExistence type="predicted"/>
<keyword evidence="2" id="KW-1185">Reference proteome</keyword>
<gene>
    <name evidence="1" type="ORF">P7K49_032194</name>
</gene>
<name>A0ABQ9TYT0_SAGOE</name>
<accession>A0ABQ9TYT0</accession>
<sequence length="62" mass="7141">MSALWKIKRKPRIENNDKSGDSIYRTLHLKEILRGRVNGSTATDLFEQVRSYSQCQLSSKEG</sequence>
<evidence type="ECO:0000313" key="1">
    <source>
        <dbReference type="EMBL" id="KAK2089528.1"/>
    </source>
</evidence>